<dbReference type="InterPro" id="IPR018119">
    <property type="entry name" value="Strictosidine_synth_cons-reg"/>
</dbReference>
<sequence length="329" mass="35976">MAILSIFYSVAFLPHLLPIDPYSKFTQVNLPPGSIGPESVALDRFNQGPYVGVLDGTILKYKGPNIGFVFLAYTSRNRTRELCDVTTDPNLGPICGWPFGFSFNVVTGFLYVVDVFLGLSKVGTEGGNATLIANSAGGVPFQFLNGVDVDQFTGDVYFTDASQTIDIRNITSGNYVPDSTGRLLKYSPITGEVKVLAGGFSLPGGPVISVDRKFVLFAEFSNRRIMKYWLTGNKANTVEVLLYLPGNPIKIKKAPEPGEFWVAVDIIAQQPSSVTPLGYKFNSTGGILLIKEFEGQYNNIRVNVVQEYIGGKLYIGSREAKFVGIYSKW</sequence>
<gene>
    <name evidence="7" type="ORF">GSCOC_T00035917001</name>
</gene>
<evidence type="ECO:0000256" key="2">
    <source>
        <dbReference type="ARBA" id="ARBA00009191"/>
    </source>
</evidence>
<evidence type="ECO:0000259" key="6">
    <source>
        <dbReference type="Pfam" id="PF03088"/>
    </source>
</evidence>
<dbReference type="GO" id="GO:0012505">
    <property type="term" value="C:endomembrane system"/>
    <property type="evidence" value="ECO:0007669"/>
    <property type="project" value="TreeGrafter"/>
</dbReference>
<organism evidence="7 8">
    <name type="scientific">Coffea canephora</name>
    <name type="common">Robusta coffee</name>
    <dbReference type="NCBI Taxonomy" id="49390"/>
    <lineage>
        <taxon>Eukaryota</taxon>
        <taxon>Viridiplantae</taxon>
        <taxon>Streptophyta</taxon>
        <taxon>Embryophyta</taxon>
        <taxon>Tracheophyta</taxon>
        <taxon>Spermatophyta</taxon>
        <taxon>Magnoliopsida</taxon>
        <taxon>eudicotyledons</taxon>
        <taxon>Gunneridae</taxon>
        <taxon>Pentapetalae</taxon>
        <taxon>asterids</taxon>
        <taxon>lamiids</taxon>
        <taxon>Gentianales</taxon>
        <taxon>Rubiaceae</taxon>
        <taxon>Ixoroideae</taxon>
        <taxon>Gardenieae complex</taxon>
        <taxon>Bertiereae - Coffeeae clade</taxon>
        <taxon>Coffeeae</taxon>
        <taxon>Coffea</taxon>
    </lineage>
</organism>
<dbReference type="InterPro" id="IPR011042">
    <property type="entry name" value="6-blade_b-propeller_TolB-like"/>
</dbReference>
<feature type="signal peptide" evidence="5">
    <location>
        <begin position="1"/>
        <end position="18"/>
    </location>
</feature>
<dbReference type="AlphaFoldDB" id="A0A068UVF3"/>
<dbReference type="OrthoDB" id="5307922at2759"/>
<feature type="chain" id="PRO_5001655138" description="Strictosidine synthase conserved region domain-containing protein" evidence="5">
    <location>
        <begin position="19"/>
        <end position="329"/>
    </location>
</feature>
<keyword evidence="3" id="KW-0926">Vacuole</keyword>
<dbReference type="STRING" id="49390.A0A068UVF3"/>
<dbReference type="Gene3D" id="2.120.10.30">
    <property type="entry name" value="TolB, C-terminal domain"/>
    <property type="match status" value="1"/>
</dbReference>
<dbReference type="PANTHER" id="PTHR10426:SF136">
    <property type="entry name" value="PROTEIN STRICTOSIDINE SYNTHASE-LIKE 9-LIKE"/>
    <property type="match status" value="1"/>
</dbReference>
<evidence type="ECO:0000256" key="3">
    <source>
        <dbReference type="ARBA" id="ARBA00022554"/>
    </source>
</evidence>
<keyword evidence="4" id="KW-0325">Glycoprotein</keyword>
<evidence type="ECO:0000313" key="8">
    <source>
        <dbReference type="Proteomes" id="UP000295252"/>
    </source>
</evidence>
<comment type="subcellular location">
    <subcellularLocation>
        <location evidence="1">Vacuole</location>
    </subcellularLocation>
</comment>
<protein>
    <recommendedName>
        <fullName evidence="6">Strictosidine synthase conserved region domain-containing protein</fullName>
    </recommendedName>
</protein>
<dbReference type="GO" id="GO:0016787">
    <property type="term" value="F:hydrolase activity"/>
    <property type="evidence" value="ECO:0007669"/>
    <property type="project" value="TreeGrafter"/>
</dbReference>
<evidence type="ECO:0000256" key="1">
    <source>
        <dbReference type="ARBA" id="ARBA00004116"/>
    </source>
</evidence>
<evidence type="ECO:0000256" key="5">
    <source>
        <dbReference type="SAM" id="SignalP"/>
    </source>
</evidence>
<dbReference type="Gramene" id="CDP12401">
    <property type="protein sequence ID" value="CDP12401"/>
    <property type="gene ID" value="GSCOC_T00035917001"/>
</dbReference>
<dbReference type="EMBL" id="HG739148">
    <property type="protein sequence ID" value="CDP12401.1"/>
    <property type="molecule type" value="Genomic_DNA"/>
</dbReference>
<dbReference type="OMA" id="MVTEFNA"/>
<dbReference type="Proteomes" id="UP000295252">
    <property type="component" value="Chromosome VI"/>
</dbReference>
<dbReference type="InParanoid" id="A0A068UVF3"/>
<dbReference type="GO" id="GO:0005773">
    <property type="term" value="C:vacuole"/>
    <property type="evidence" value="ECO:0007669"/>
    <property type="project" value="UniProtKB-SubCell"/>
</dbReference>
<evidence type="ECO:0000256" key="4">
    <source>
        <dbReference type="ARBA" id="ARBA00023180"/>
    </source>
</evidence>
<dbReference type="Pfam" id="PF20067">
    <property type="entry name" value="SSL_N"/>
    <property type="match status" value="1"/>
</dbReference>
<dbReference type="PANTHER" id="PTHR10426">
    <property type="entry name" value="STRICTOSIDINE SYNTHASE-RELATED"/>
    <property type="match status" value="1"/>
</dbReference>
<evidence type="ECO:0000313" key="7">
    <source>
        <dbReference type="EMBL" id="CDP12401.1"/>
    </source>
</evidence>
<reference evidence="8" key="1">
    <citation type="journal article" date="2014" name="Science">
        <title>The coffee genome provides insight into the convergent evolution of caffeine biosynthesis.</title>
        <authorList>
            <person name="Denoeud F."/>
            <person name="Carretero-Paulet L."/>
            <person name="Dereeper A."/>
            <person name="Droc G."/>
            <person name="Guyot R."/>
            <person name="Pietrella M."/>
            <person name="Zheng C."/>
            <person name="Alberti A."/>
            <person name="Anthony F."/>
            <person name="Aprea G."/>
            <person name="Aury J.M."/>
            <person name="Bento P."/>
            <person name="Bernard M."/>
            <person name="Bocs S."/>
            <person name="Campa C."/>
            <person name="Cenci A."/>
            <person name="Combes M.C."/>
            <person name="Crouzillat D."/>
            <person name="Da Silva C."/>
            <person name="Daddiego L."/>
            <person name="De Bellis F."/>
            <person name="Dussert S."/>
            <person name="Garsmeur O."/>
            <person name="Gayraud T."/>
            <person name="Guignon V."/>
            <person name="Jahn K."/>
            <person name="Jamilloux V."/>
            <person name="Joet T."/>
            <person name="Labadie K."/>
            <person name="Lan T."/>
            <person name="Leclercq J."/>
            <person name="Lepelley M."/>
            <person name="Leroy T."/>
            <person name="Li L.T."/>
            <person name="Librado P."/>
            <person name="Lopez L."/>
            <person name="Munoz A."/>
            <person name="Noel B."/>
            <person name="Pallavicini A."/>
            <person name="Perrotta G."/>
            <person name="Poncet V."/>
            <person name="Pot D."/>
            <person name="Priyono X."/>
            <person name="Rigoreau M."/>
            <person name="Rouard M."/>
            <person name="Rozas J."/>
            <person name="Tranchant-Dubreuil C."/>
            <person name="VanBuren R."/>
            <person name="Zhang Q."/>
            <person name="Andrade A.C."/>
            <person name="Argout X."/>
            <person name="Bertrand B."/>
            <person name="de Kochko A."/>
            <person name="Graziosi G."/>
            <person name="Henry R.J."/>
            <person name="Jayarama X."/>
            <person name="Ming R."/>
            <person name="Nagai C."/>
            <person name="Rounsley S."/>
            <person name="Sankoff D."/>
            <person name="Giuliano G."/>
            <person name="Albert V.A."/>
            <person name="Wincker P."/>
            <person name="Lashermes P."/>
        </authorList>
    </citation>
    <scope>NUCLEOTIDE SEQUENCE [LARGE SCALE GENOMIC DNA]</scope>
    <source>
        <strain evidence="8">cv. DH200-94</strain>
    </source>
</reference>
<keyword evidence="8" id="KW-1185">Reference proteome</keyword>
<dbReference type="Pfam" id="PF03088">
    <property type="entry name" value="Str_synth"/>
    <property type="match status" value="1"/>
</dbReference>
<dbReference type="PhylomeDB" id="A0A068UVF3"/>
<keyword evidence="5" id="KW-0732">Signal</keyword>
<feature type="domain" description="Strictosidine synthase conserved region" evidence="6">
    <location>
        <begin position="145"/>
        <end position="232"/>
    </location>
</feature>
<comment type="similarity">
    <text evidence="2">Belongs to the strictosidine synthase family.</text>
</comment>
<dbReference type="SUPFAM" id="SSF63829">
    <property type="entry name" value="Calcium-dependent phosphotriesterase"/>
    <property type="match status" value="1"/>
</dbReference>
<name>A0A068UVF3_COFCA</name>
<proteinExistence type="inferred from homology"/>
<accession>A0A068UVF3</accession>